<sequence length="816" mass="94034">MVHDTEEKTTESIIKHFKTIYVGEKKEQILLENLNWTPIDSSLHVALCSEFKESEIKKALFSFNGNKAPGPDGYTMEFLKKFWNHLKGDVIKVFKDFHEKSIINKNVNNTYIALIAKKSNCANPKDYRSISLATSLYKIIAKAIANRLKSTLPTSISPNQLAFVKGRQITYAILMANEAVDFWITSKTKGYVLKLDIEKAFDKVRWDFIDYMLRVKNYPLKWRSWIKACISSIQYSILINGRPRGKILPNRGLRQGDPISPFIFVIAMDYLSRLLTKLQKNGVIKGVVFDKNCELNYLLFVDDILVFIEDDNRAIKSLQNAIFLFEAASGLTINRSKSSISPVNIPTTRSAEVANLWNFPTKLLPKEYLLVPLGGKPNTKGFWTNIMDKIQKKLSGWKYSQISKGGKLTLIQASLSSLPTYQLSIFKALSGVGKTIEKCWRNFLWKNKNETNCTNLAGKTIEKCWRNFLWKNKNETNCTNLARWSTITTPKCKGGLGITNVKVINTALLCKWLWRFQEEKDSLWVEIISAKYKGHHIGDFPPTIGKYSSMKAPWRQIIKEIGWFQNHSSWEIKDGENLSFWHSNWIASGSLSNTYPRLYTLSKAQNATIEELWDPNTNDWNLHPRRPLNDREIELWTNLKGILKILTLNGGKNNMIWTPNDKGTYTAASAKRQLLSERPTPNLNERNFYETLWKSKLPKKGKFFMWSLFHESINTTDVLQKRLPNTYLQPSRCFLYKSDAEGINHIFISCHLTKTLWDKLSRQIGVNFDIRSINTVSILVGEMKQISRKNVISLNAGVALLWTQYGWKEMRRFSEM</sequence>
<comment type="caution">
    <text evidence="2">The sequence shown here is derived from an EMBL/GenBank/DDBJ whole genome shotgun (WGS) entry which is preliminary data.</text>
</comment>
<dbReference type="Proteomes" id="UP000321393">
    <property type="component" value="Unassembled WGS sequence"/>
</dbReference>
<gene>
    <name evidence="2" type="ORF">E6C27_scaffold277G00210</name>
</gene>
<dbReference type="PANTHER" id="PTHR31635">
    <property type="entry name" value="REVERSE TRANSCRIPTASE DOMAIN-CONTAINING PROTEIN-RELATED"/>
    <property type="match status" value="1"/>
</dbReference>
<dbReference type="Pfam" id="PF00078">
    <property type="entry name" value="RVT_1"/>
    <property type="match status" value="1"/>
</dbReference>
<evidence type="ECO:0000313" key="2">
    <source>
        <dbReference type="EMBL" id="KAA0037436.1"/>
    </source>
</evidence>
<reference evidence="2 3" key="1">
    <citation type="submission" date="2019-08" db="EMBL/GenBank/DDBJ databases">
        <title>Draft genome sequences of two oriental melons (Cucumis melo L. var makuwa).</title>
        <authorList>
            <person name="Kwon S.-Y."/>
        </authorList>
    </citation>
    <scope>NUCLEOTIDE SEQUENCE [LARGE SCALE GENOMIC DNA]</scope>
    <source>
        <strain evidence="3">cv. SW 3</strain>
        <tissue evidence="2">Leaf</tissue>
    </source>
</reference>
<dbReference type="PROSITE" id="PS50878">
    <property type="entry name" value="RT_POL"/>
    <property type="match status" value="1"/>
</dbReference>
<dbReference type="Pfam" id="PF13966">
    <property type="entry name" value="zf-RVT"/>
    <property type="match status" value="1"/>
</dbReference>
<proteinExistence type="predicted"/>
<dbReference type="PANTHER" id="PTHR31635:SF196">
    <property type="entry name" value="REVERSE TRANSCRIPTASE DOMAIN-CONTAINING PROTEIN-RELATED"/>
    <property type="match status" value="1"/>
</dbReference>
<dbReference type="AlphaFoldDB" id="A0A5A7T5L3"/>
<dbReference type="OrthoDB" id="1938551at2759"/>
<dbReference type="InterPro" id="IPR043502">
    <property type="entry name" value="DNA/RNA_pol_sf"/>
</dbReference>
<accession>A0A5A7T5L3</accession>
<organism evidence="2 3">
    <name type="scientific">Cucumis melo var. makuwa</name>
    <name type="common">Oriental melon</name>
    <dbReference type="NCBI Taxonomy" id="1194695"/>
    <lineage>
        <taxon>Eukaryota</taxon>
        <taxon>Viridiplantae</taxon>
        <taxon>Streptophyta</taxon>
        <taxon>Embryophyta</taxon>
        <taxon>Tracheophyta</taxon>
        <taxon>Spermatophyta</taxon>
        <taxon>Magnoliopsida</taxon>
        <taxon>eudicotyledons</taxon>
        <taxon>Gunneridae</taxon>
        <taxon>Pentapetalae</taxon>
        <taxon>rosids</taxon>
        <taxon>fabids</taxon>
        <taxon>Cucurbitales</taxon>
        <taxon>Cucurbitaceae</taxon>
        <taxon>Benincaseae</taxon>
        <taxon>Cucumis</taxon>
    </lineage>
</organism>
<dbReference type="InterPro" id="IPR026960">
    <property type="entry name" value="RVT-Znf"/>
</dbReference>
<dbReference type="EMBL" id="SSTE01018921">
    <property type="protein sequence ID" value="KAA0037436.1"/>
    <property type="molecule type" value="Genomic_DNA"/>
</dbReference>
<feature type="domain" description="Reverse transcriptase" evidence="1">
    <location>
        <begin position="96"/>
        <end position="373"/>
    </location>
</feature>
<evidence type="ECO:0000259" key="1">
    <source>
        <dbReference type="PROSITE" id="PS50878"/>
    </source>
</evidence>
<name>A0A5A7T5L3_CUCMM</name>
<protein>
    <submittedName>
        <fullName evidence="2">LINE-1 retrotransposable element ORF2 protein</fullName>
    </submittedName>
</protein>
<dbReference type="CDD" id="cd01650">
    <property type="entry name" value="RT_nLTR_like"/>
    <property type="match status" value="1"/>
</dbReference>
<dbReference type="SUPFAM" id="SSF56672">
    <property type="entry name" value="DNA/RNA polymerases"/>
    <property type="match status" value="1"/>
</dbReference>
<evidence type="ECO:0000313" key="3">
    <source>
        <dbReference type="Proteomes" id="UP000321393"/>
    </source>
</evidence>
<dbReference type="InterPro" id="IPR000477">
    <property type="entry name" value="RT_dom"/>
</dbReference>